<dbReference type="AlphaFoldDB" id="A0ABD0LTZ0"/>
<reference evidence="2 3" key="1">
    <citation type="journal article" date="2023" name="Sci. Data">
        <title>Genome assembly of the Korean intertidal mud-creeper Batillaria attramentaria.</title>
        <authorList>
            <person name="Patra A.K."/>
            <person name="Ho P.T."/>
            <person name="Jun S."/>
            <person name="Lee S.J."/>
            <person name="Kim Y."/>
            <person name="Won Y.J."/>
        </authorList>
    </citation>
    <scope>NUCLEOTIDE SEQUENCE [LARGE SCALE GENOMIC DNA]</scope>
    <source>
        <strain evidence="2">Wonlab-2016</strain>
    </source>
</reference>
<proteinExistence type="predicted"/>
<evidence type="ECO:0000313" key="3">
    <source>
        <dbReference type="Proteomes" id="UP001519460"/>
    </source>
</evidence>
<keyword evidence="3" id="KW-1185">Reference proteome</keyword>
<gene>
    <name evidence="2" type="ORF">BaRGS_00006360</name>
</gene>
<evidence type="ECO:0000256" key="1">
    <source>
        <dbReference type="SAM" id="SignalP"/>
    </source>
</evidence>
<dbReference type="Proteomes" id="UP001519460">
    <property type="component" value="Unassembled WGS sequence"/>
</dbReference>
<feature type="chain" id="PRO_5044807390" description="Secreted protein" evidence="1">
    <location>
        <begin position="24"/>
        <end position="120"/>
    </location>
</feature>
<name>A0ABD0LTZ0_9CAEN</name>
<dbReference type="EMBL" id="JACVVK020000026">
    <property type="protein sequence ID" value="KAK7502407.1"/>
    <property type="molecule type" value="Genomic_DNA"/>
</dbReference>
<feature type="signal peptide" evidence="1">
    <location>
        <begin position="1"/>
        <end position="23"/>
    </location>
</feature>
<evidence type="ECO:0000313" key="2">
    <source>
        <dbReference type="EMBL" id="KAK7502407.1"/>
    </source>
</evidence>
<comment type="caution">
    <text evidence="2">The sequence shown here is derived from an EMBL/GenBank/DDBJ whole genome shotgun (WGS) entry which is preliminary data.</text>
</comment>
<sequence length="120" mass="13334">MCGCHTFCINILALQFLNTSTESHGTHVQDKLDAITILPHAFMRCSCIHTTLNTSTESHGTHVQDKLDATTILPHAFMRCSCVHTTLNTTVNWRQTVSVILHLRQNAKINTLPSALRPSV</sequence>
<keyword evidence="1" id="KW-0732">Signal</keyword>
<organism evidence="2 3">
    <name type="scientific">Batillaria attramentaria</name>
    <dbReference type="NCBI Taxonomy" id="370345"/>
    <lineage>
        <taxon>Eukaryota</taxon>
        <taxon>Metazoa</taxon>
        <taxon>Spiralia</taxon>
        <taxon>Lophotrochozoa</taxon>
        <taxon>Mollusca</taxon>
        <taxon>Gastropoda</taxon>
        <taxon>Caenogastropoda</taxon>
        <taxon>Sorbeoconcha</taxon>
        <taxon>Cerithioidea</taxon>
        <taxon>Batillariidae</taxon>
        <taxon>Batillaria</taxon>
    </lineage>
</organism>
<evidence type="ECO:0008006" key="4">
    <source>
        <dbReference type="Google" id="ProtNLM"/>
    </source>
</evidence>
<accession>A0ABD0LTZ0</accession>
<protein>
    <recommendedName>
        <fullName evidence="4">Secreted protein</fullName>
    </recommendedName>
</protein>